<dbReference type="InterPro" id="IPR036390">
    <property type="entry name" value="WH_DNA-bd_sf"/>
</dbReference>
<dbReference type="InterPro" id="IPR036388">
    <property type="entry name" value="WH-like_DNA-bd_sf"/>
</dbReference>
<keyword evidence="1" id="KW-0805">Transcription regulation</keyword>
<evidence type="ECO:0000313" key="5">
    <source>
        <dbReference type="Proteomes" id="UP001139150"/>
    </source>
</evidence>
<accession>A0A9X2CUC9</accession>
<dbReference type="InterPro" id="IPR014036">
    <property type="entry name" value="DeoR-like_C"/>
</dbReference>
<dbReference type="Pfam" id="PF08220">
    <property type="entry name" value="HTH_DeoR"/>
    <property type="match status" value="1"/>
</dbReference>
<feature type="domain" description="HTH deoR-type" evidence="3">
    <location>
        <begin position="3"/>
        <end position="58"/>
    </location>
</feature>
<organism evidence="4 5">
    <name type="scientific">Halalkalibacter alkaliphilus</name>
    <dbReference type="NCBI Taxonomy" id="2917993"/>
    <lineage>
        <taxon>Bacteria</taxon>
        <taxon>Bacillati</taxon>
        <taxon>Bacillota</taxon>
        <taxon>Bacilli</taxon>
        <taxon>Bacillales</taxon>
        <taxon>Bacillaceae</taxon>
        <taxon>Halalkalibacter</taxon>
    </lineage>
</organism>
<dbReference type="RefSeq" id="WP_250097121.1">
    <property type="nucleotide sequence ID" value="NZ_JAKRYL010000014.1"/>
</dbReference>
<dbReference type="GO" id="GO:0003700">
    <property type="term" value="F:DNA-binding transcription factor activity"/>
    <property type="evidence" value="ECO:0007669"/>
    <property type="project" value="InterPro"/>
</dbReference>
<dbReference type="PRINTS" id="PR00037">
    <property type="entry name" value="HTHLACR"/>
</dbReference>
<keyword evidence="2" id="KW-0804">Transcription</keyword>
<dbReference type="GO" id="GO:0003677">
    <property type="term" value="F:DNA binding"/>
    <property type="evidence" value="ECO:0007669"/>
    <property type="project" value="UniProtKB-KW"/>
</dbReference>
<dbReference type="AlphaFoldDB" id="A0A9X2CUC9"/>
<sequence length="257" mass="28473">MLSVERYEKILDELDKNKAVKVSELSSFLGVTEKTIRLDLEALEKKGLLRRIHGGAVLLEEKEDRIFPIAERQSTNNERKMAIAYEAINGIKNNDTILLDGGSTTLQMAKLLGDFPISVITNDIKIAHELIGKEKVQLMVLGGSRIGTSSSLYGGQATDLLNRIRVNQLFFGATGVSIEHGLTVLNSFHVEWKRKIIECADRVTLLADSTKFEKVGLMQFATIADVDSIITDDKLDNEIQSKLQSKGIAIIISKMKS</sequence>
<keyword evidence="5" id="KW-1185">Reference proteome</keyword>
<comment type="caution">
    <text evidence="4">The sequence shown here is derived from an EMBL/GenBank/DDBJ whole genome shotgun (WGS) entry which is preliminary data.</text>
</comment>
<keyword evidence="4" id="KW-0238">DNA-binding</keyword>
<dbReference type="SMART" id="SM00420">
    <property type="entry name" value="HTH_DEOR"/>
    <property type="match status" value="1"/>
</dbReference>
<evidence type="ECO:0000256" key="2">
    <source>
        <dbReference type="ARBA" id="ARBA00023163"/>
    </source>
</evidence>
<dbReference type="SMART" id="SM01134">
    <property type="entry name" value="DeoRC"/>
    <property type="match status" value="1"/>
</dbReference>
<dbReference type="PROSITE" id="PS51000">
    <property type="entry name" value="HTH_DEOR_2"/>
    <property type="match status" value="1"/>
</dbReference>
<evidence type="ECO:0000313" key="4">
    <source>
        <dbReference type="EMBL" id="MCL7748232.1"/>
    </source>
</evidence>
<dbReference type="SUPFAM" id="SSF46785">
    <property type="entry name" value="Winged helix' DNA-binding domain"/>
    <property type="match status" value="1"/>
</dbReference>
<protein>
    <submittedName>
        <fullName evidence="4">DeoR/GlpR family DNA-binding transcription regulator</fullName>
    </submittedName>
</protein>
<dbReference type="Pfam" id="PF00455">
    <property type="entry name" value="DeoRC"/>
    <property type="match status" value="1"/>
</dbReference>
<dbReference type="EMBL" id="JAKRYL010000014">
    <property type="protein sequence ID" value="MCL7748232.1"/>
    <property type="molecule type" value="Genomic_DNA"/>
</dbReference>
<dbReference type="Gene3D" id="1.10.10.10">
    <property type="entry name" value="Winged helix-like DNA-binding domain superfamily/Winged helix DNA-binding domain"/>
    <property type="match status" value="1"/>
</dbReference>
<name>A0A9X2CUC9_9BACI</name>
<gene>
    <name evidence="4" type="ORF">MF646_13970</name>
</gene>
<proteinExistence type="predicted"/>
<dbReference type="Proteomes" id="UP001139150">
    <property type="component" value="Unassembled WGS sequence"/>
</dbReference>
<dbReference type="InterPro" id="IPR037171">
    <property type="entry name" value="NagB/RpiA_transferase-like"/>
</dbReference>
<reference evidence="4" key="1">
    <citation type="submission" date="2022-02" db="EMBL/GenBank/DDBJ databases">
        <title>Halalkalibacter sp. nov. isolated from Lonar Lake, India.</title>
        <authorList>
            <person name="Joshi A."/>
            <person name="Thite S."/>
            <person name="Lodha T."/>
        </authorList>
    </citation>
    <scope>NUCLEOTIDE SEQUENCE</scope>
    <source>
        <strain evidence="4">MEB205</strain>
    </source>
</reference>
<dbReference type="SUPFAM" id="SSF100950">
    <property type="entry name" value="NagB/RpiA/CoA transferase-like"/>
    <property type="match status" value="1"/>
</dbReference>
<dbReference type="PANTHER" id="PTHR30363:SF44">
    <property type="entry name" value="AGA OPERON TRANSCRIPTIONAL REPRESSOR-RELATED"/>
    <property type="match status" value="1"/>
</dbReference>
<evidence type="ECO:0000259" key="3">
    <source>
        <dbReference type="PROSITE" id="PS51000"/>
    </source>
</evidence>
<dbReference type="InterPro" id="IPR050313">
    <property type="entry name" value="Carb_Metab_HTH_regulators"/>
</dbReference>
<dbReference type="InterPro" id="IPR001034">
    <property type="entry name" value="DeoR_HTH"/>
</dbReference>
<dbReference type="PANTHER" id="PTHR30363">
    <property type="entry name" value="HTH-TYPE TRANSCRIPTIONAL REGULATOR SRLR-RELATED"/>
    <property type="match status" value="1"/>
</dbReference>
<evidence type="ECO:0000256" key="1">
    <source>
        <dbReference type="ARBA" id="ARBA00023015"/>
    </source>
</evidence>
<dbReference type="Gene3D" id="3.40.50.1360">
    <property type="match status" value="1"/>
</dbReference>